<comment type="similarity">
    <text evidence="1">Belongs to the methyltransferase superfamily. RsmH family.</text>
</comment>
<dbReference type="NCBIfam" id="TIGR00006">
    <property type="entry name" value="16S rRNA (cytosine(1402)-N(4))-methyltransferase RsmH"/>
    <property type="match status" value="1"/>
</dbReference>
<dbReference type="SUPFAM" id="SSF81799">
    <property type="entry name" value="Putative methyltransferase TM0872, insert domain"/>
    <property type="match status" value="1"/>
</dbReference>
<reference evidence="6" key="3">
    <citation type="submission" date="2016-03" db="UniProtKB">
        <authorList>
            <consortium name="EnsemblProtists"/>
        </authorList>
    </citation>
    <scope>IDENTIFICATION</scope>
</reference>
<sequence length="276" mass="30494">MGGHAASLLEQHHGALEMYMGIDQDPEALAMAGRRLEKFNPKVKLVRGNFAEMKSIASANGLEERSIDGILLDIGTSSLQLDDAARGFSFMRDGPLDMRMDPNGLLTAADIVNNWSEEAIAEVIYQYGEERKSRSIAKKIVTARTEKPISTTLVLCLAYPPHVSPPCQQLCKIIGGPRFSKGIHPSTLTFQALRIAVNRELHVLTHVLPQAMDLLAPGGRLAVISFHSLEDRIVKQTFRDSGSFRLVTKRPITATTEETKKNPRSRSAKLRIVEKL</sequence>
<evidence type="ECO:0000313" key="6">
    <source>
        <dbReference type="EnsemblProtists" id="EKX50828"/>
    </source>
</evidence>
<dbReference type="STRING" id="905079.L1JRY1"/>
<dbReference type="AlphaFoldDB" id="L1JRY1"/>
<dbReference type="OrthoDB" id="439808at2759"/>
<dbReference type="PANTHER" id="PTHR11265:SF0">
    <property type="entry name" value="12S RRNA N4-METHYLCYTIDINE METHYLTRANSFERASE"/>
    <property type="match status" value="1"/>
</dbReference>
<dbReference type="RefSeq" id="XP_005837808.1">
    <property type="nucleotide sequence ID" value="XM_005837751.1"/>
</dbReference>
<evidence type="ECO:0000313" key="5">
    <source>
        <dbReference type="EMBL" id="EKX50828.1"/>
    </source>
</evidence>
<dbReference type="EnsemblProtists" id="EKX50828">
    <property type="protein sequence ID" value="EKX50828"/>
    <property type="gene ID" value="GUITHDRAFT_85227"/>
</dbReference>
<dbReference type="HOGENOM" id="CLU_038422_3_1_1"/>
<dbReference type="Gene3D" id="3.40.50.150">
    <property type="entry name" value="Vaccinia Virus protein VP39"/>
    <property type="match status" value="1"/>
</dbReference>
<dbReference type="GO" id="GO:0070475">
    <property type="term" value="P:rRNA base methylation"/>
    <property type="evidence" value="ECO:0007669"/>
    <property type="project" value="TreeGrafter"/>
</dbReference>
<dbReference type="Gene3D" id="1.10.150.170">
    <property type="entry name" value="Putative methyltransferase TM0872, insert domain"/>
    <property type="match status" value="1"/>
</dbReference>
<reference evidence="5 7" key="1">
    <citation type="journal article" date="2012" name="Nature">
        <title>Algal genomes reveal evolutionary mosaicism and the fate of nucleomorphs.</title>
        <authorList>
            <consortium name="DOE Joint Genome Institute"/>
            <person name="Curtis B.A."/>
            <person name="Tanifuji G."/>
            <person name="Burki F."/>
            <person name="Gruber A."/>
            <person name="Irimia M."/>
            <person name="Maruyama S."/>
            <person name="Arias M.C."/>
            <person name="Ball S.G."/>
            <person name="Gile G.H."/>
            <person name="Hirakawa Y."/>
            <person name="Hopkins J.F."/>
            <person name="Kuo A."/>
            <person name="Rensing S.A."/>
            <person name="Schmutz J."/>
            <person name="Symeonidi A."/>
            <person name="Elias M."/>
            <person name="Eveleigh R.J."/>
            <person name="Herman E.K."/>
            <person name="Klute M.J."/>
            <person name="Nakayama T."/>
            <person name="Obornik M."/>
            <person name="Reyes-Prieto A."/>
            <person name="Armbrust E.V."/>
            <person name="Aves S.J."/>
            <person name="Beiko R.G."/>
            <person name="Coutinho P."/>
            <person name="Dacks J.B."/>
            <person name="Durnford D.G."/>
            <person name="Fast N.M."/>
            <person name="Green B.R."/>
            <person name="Grisdale C.J."/>
            <person name="Hempel F."/>
            <person name="Henrissat B."/>
            <person name="Hoppner M.P."/>
            <person name="Ishida K."/>
            <person name="Kim E."/>
            <person name="Koreny L."/>
            <person name="Kroth P.G."/>
            <person name="Liu Y."/>
            <person name="Malik S.B."/>
            <person name="Maier U.G."/>
            <person name="McRose D."/>
            <person name="Mock T."/>
            <person name="Neilson J.A."/>
            <person name="Onodera N.T."/>
            <person name="Poole A.M."/>
            <person name="Pritham E.J."/>
            <person name="Richards T.A."/>
            <person name="Rocap G."/>
            <person name="Roy S.W."/>
            <person name="Sarai C."/>
            <person name="Schaack S."/>
            <person name="Shirato S."/>
            <person name="Slamovits C.H."/>
            <person name="Spencer D.F."/>
            <person name="Suzuki S."/>
            <person name="Worden A.Z."/>
            <person name="Zauner S."/>
            <person name="Barry K."/>
            <person name="Bell C."/>
            <person name="Bharti A.K."/>
            <person name="Crow J.A."/>
            <person name="Grimwood J."/>
            <person name="Kramer R."/>
            <person name="Lindquist E."/>
            <person name="Lucas S."/>
            <person name="Salamov A."/>
            <person name="McFadden G.I."/>
            <person name="Lane C.E."/>
            <person name="Keeling P.J."/>
            <person name="Gray M.W."/>
            <person name="Grigoriev I.V."/>
            <person name="Archibald J.M."/>
        </authorList>
    </citation>
    <scope>NUCLEOTIDE SEQUENCE</scope>
    <source>
        <strain evidence="5 7">CCMP2712</strain>
    </source>
</reference>
<dbReference type="Pfam" id="PF01795">
    <property type="entry name" value="Methyltransf_5"/>
    <property type="match status" value="1"/>
</dbReference>
<keyword evidence="3" id="KW-0808">Transferase</keyword>
<dbReference type="PANTHER" id="PTHR11265">
    <property type="entry name" value="S-ADENOSYL-METHYLTRANSFERASE MRAW"/>
    <property type="match status" value="1"/>
</dbReference>
<dbReference type="Proteomes" id="UP000011087">
    <property type="component" value="Unassembled WGS sequence"/>
</dbReference>
<protein>
    <submittedName>
        <fullName evidence="5 6">Uncharacterized protein</fullName>
    </submittedName>
</protein>
<proteinExistence type="inferred from homology"/>
<name>L1JRY1_GUITC</name>
<evidence type="ECO:0000256" key="3">
    <source>
        <dbReference type="ARBA" id="ARBA00022679"/>
    </source>
</evidence>
<dbReference type="HAMAP" id="MF_01007">
    <property type="entry name" value="16SrRNA_methyltr_H"/>
    <property type="match status" value="1"/>
</dbReference>
<keyword evidence="7" id="KW-1185">Reference proteome</keyword>
<keyword evidence="2" id="KW-0489">Methyltransferase</keyword>
<dbReference type="PaxDb" id="55529-EKX50828"/>
<gene>
    <name evidence="5" type="ORF">GUITHDRAFT_85227</name>
</gene>
<evidence type="ECO:0000256" key="2">
    <source>
        <dbReference type="ARBA" id="ARBA00022603"/>
    </source>
</evidence>
<reference evidence="7" key="2">
    <citation type="submission" date="2012-11" db="EMBL/GenBank/DDBJ databases">
        <authorList>
            <person name="Kuo A."/>
            <person name="Curtis B.A."/>
            <person name="Tanifuji G."/>
            <person name="Burki F."/>
            <person name="Gruber A."/>
            <person name="Irimia M."/>
            <person name="Maruyama S."/>
            <person name="Arias M.C."/>
            <person name="Ball S.G."/>
            <person name="Gile G.H."/>
            <person name="Hirakawa Y."/>
            <person name="Hopkins J.F."/>
            <person name="Rensing S.A."/>
            <person name="Schmutz J."/>
            <person name="Symeonidi A."/>
            <person name="Elias M."/>
            <person name="Eveleigh R.J."/>
            <person name="Herman E.K."/>
            <person name="Klute M.J."/>
            <person name="Nakayama T."/>
            <person name="Obornik M."/>
            <person name="Reyes-Prieto A."/>
            <person name="Armbrust E.V."/>
            <person name="Aves S.J."/>
            <person name="Beiko R.G."/>
            <person name="Coutinho P."/>
            <person name="Dacks J.B."/>
            <person name="Durnford D.G."/>
            <person name="Fast N.M."/>
            <person name="Green B.R."/>
            <person name="Grisdale C."/>
            <person name="Hempe F."/>
            <person name="Henrissat B."/>
            <person name="Hoppner M.P."/>
            <person name="Ishida K.-I."/>
            <person name="Kim E."/>
            <person name="Koreny L."/>
            <person name="Kroth P.G."/>
            <person name="Liu Y."/>
            <person name="Malik S.-B."/>
            <person name="Maier U.G."/>
            <person name="McRose D."/>
            <person name="Mock T."/>
            <person name="Neilson J.A."/>
            <person name="Onodera N.T."/>
            <person name="Poole A.M."/>
            <person name="Pritham E.J."/>
            <person name="Richards T.A."/>
            <person name="Rocap G."/>
            <person name="Roy S.W."/>
            <person name="Sarai C."/>
            <person name="Schaack S."/>
            <person name="Shirato S."/>
            <person name="Slamovits C.H."/>
            <person name="Spencer D.F."/>
            <person name="Suzuki S."/>
            <person name="Worden A.Z."/>
            <person name="Zauner S."/>
            <person name="Barry K."/>
            <person name="Bell C."/>
            <person name="Bharti A.K."/>
            <person name="Crow J.A."/>
            <person name="Grimwood J."/>
            <person name="Kramer R."/>
            <person name="Lindquist E."/>
            <person name="Lucas S."/>
            <person name="Salamov A."/>
            <person name="McFadden G.I."/>
            <person name="Lane C.E."/>
            <person name="Keeling P.J."/>
            <person name="Gray M.W."/>
            <person name="Grigoriev I.V."/>
            <person name="Archibald J.M."/>
        </authorList>
    </citation>
    <scope>NUCLEOTIDE SEQUENCE</scope>
    <source>
        <strain evidence="7">CCMP2712</strain>
    </source>
</reference>
<dbReference type="OMA" id="NPAKRTF"/>
<dbReference type="GeneID" id="17307483"/>
<evidence type="ECO:0000313" key="7">
    <source>
        <dbReference type="Proteomes" id="UP000011087"/>
    </source>
</evidence>
<dbReference type="InterPro" id="IPR023397">
    <property type="entry name" value="SAM-dep_MeTrfase_MraW_recog"/>
</dbReference>
<evidence type="ECO:0000256" key="4">
    <source>
        <dbReference type="ARBA" id="ARBA00022691"/>
    </source>
</evidence>
<dbReference type="InterPro" id="IPR029063">
    <property type="entry name" value="SAM-dependent_MTases_sf"/>
</dbReference>
<organism evidence="5">
    <name type="scientific">Guillardia theta (strain CCMP2712)</name>
    <name type="common">Cryptophyte</name>
    <dbReference type="NCBI Taxonomy" id="905079"/>
    <lineage>
        <taxon>Eukaryota</taxon>
        <taxon>Cryptophyceae</taxon>
        <taxon>Pyrenomonadales</taxon>
        <taxon>Geminigeraceae</taxon>
        <taxon>Guillardia</taxon>
    </lineage>
</organism>
<evidence type="ECO:0000256" key="1">
    <source>
        <dbReference type="ARBA" id="ARBA00010396"/>
    </source>
</evidence>
<dbReference type="EMBL" id="JH992977">
    <property type="protein sequence ID" value="EKX50828.1"/>
    <property type="molecule type" value="Genomic_DNA"/>
</dbReference>
<dbReference type="GO" id="GO:0071424">
    <property type="term" value="F:rRNA (cytosine-N4-)-methyltransferase activity"/>
    <property type="evidence" value="ECO:0007669"/>
    <property type="project" value="TreeGrafter"/>
</dbReference>
<dbReference type="eggNOG" id="KOG2782">
    <property type="taxonomic scope" value="Eukaryota"/>
</dbReference>
<dbReference type="InterPro" id="IPR002903">
    <property type="entry name" value="RsmH"/>
</dbReference>
<dbReference type="PIRSF" id="PIRSF004486">
    <property type="entry name" value="MraW"/>
    <property type="match status" value="1"/>
</dbReference>
<keyword evidence="4" id="KW-0949">S-adenosyl-L-methionine</keyword>
<dbReference type="KEGG" id="gtt:GUITHDRAFT_85227"/>
<accession>L1JRY1</accession>
<dbReference type="SUPFAM" id="SSF53335">
    <property type="entry name" value="S-adenosyl-L-methionine-dependent methyltransferases"/>
    <property type="match status" value="1"/>
</dbReference>